<gene>
    <name evidence="1" type="ORF">COV85_00425</name>
</gene>
<dbReference type="EMBL" id="PCVN01000011">
    <property type="protein sequence ID" value="PIQ74743.1"/>
    <property type="molecule type" value="Genomic_DNA"/>
</dbReference>
<name>A0A2H0KRF9_9BACT</name>
<organism evidence="1 2">
    <name type="scientific">Candidatus Portnoybacteria bacterium CG11_big_fil_rev_8_21_14_0_20_44_10</name>
    <dbReference type="NCBI Taxonomy" id="1974818"/>
    <lineage>
        <taxon>Bacteria</taxon>
        <taxon>Candidatus Portnoyibacteriota</taxon>
    </lineage>
</organism>
<proteinExistence type="predicted"/>
<accession>A0A2H0KRF9</accession>
<comment type="caution">
    <text evidence="1">The sequence shown here is derived from an EMBL/GenBank/DDBJ whole genome shotgun (WGS) entry which is preliminary data.</text>
</comment>
<reference evidence="1 2" key="1">
    <citation type="submission" date="2017-09" db="EMBL/GenBank/DDBJ databases">
        <title>Depth-based differentiation of microbial function through sediment-hosted aquifers and enrichment of novel symbionts in the deep terrestrial subsurface.</title>
        <authorList>
            <person name="Probst A.J."/>
            <person name="Ladd B."/>
            <person name="Jarett J.K."/>
            <person name="Geller-Mcgrath D.E."/>
            <person name="Sieber C.M."/>
            <person name="Emerson J.B."/>
            <person name="Anantharaman K."/>
            <person name="Thomas B.C."/>
            <person name="Malmstrom R."/>
            <person name="Stieglmeier M."/>
            <person name="Klingl A."/>
            <person name="Woyke T."/>
            <person name="Ryan C.M."/>
            <person name="Banfield J.F."/>
        </authorList>
    </citation>
    <scope>NUCLEOTIDE SEQUENCE [LARGE SCALE GENOMIC DNA]</scope>
    <source>
        <strain evidence="1">CG11_big_fil_rev_8_21_14_0_20_44_10</strain>
    </source>
</reference>
<evidence type="ECO:0000313" key="2">
    <source>
        <dbReference type="Proteomes" id="UP000231550"/>
    </source>
</evidence>
<dbReference type="Proteomes" id="UP000231550">
    <property type="component" value="Unassembled WGS sequence"/>
</dbReference>
<protein>
    <submittedName>
        <fullName evidence="1">Uncharacterized protein</fullName>
    </submittedName>
</protein>
<sequence length="106" mass="12307">MSAPAHNSQILDDLMRNIAFLINMLYHLKMKRNKAELEISQMQISISEFAEFYNQNIPAAFPRASVANLEKFQGTHPALFKNGDMWSIDQHRKRVIDWLCSNREVA</sequence>
<dbReference type="AlphaFoldDB" id="A0A2H0KRF9"/>
<evidence type="ECO:0000313" key="1">
    <source>
        <dbReference type="EMBL" id="PIQ74743.1"/>
    </source>
</evidence>